<dbReference type="EMBL" id="JAKLTR010000012">
    <property type="protein sequence ID" value="MCG2616150.1"/>
    <property type="molecule type" value="Genomic_DNA"/>
</dbReference>
<reference evidence="1" key="1">
    <citation type="submission" date="2022-01" db="EMBL/GenBank/DDBJ databases">
        <authorList>
            <person name="Jo J.-H."/>
            <person name="Im W.-T."/>
        </authorList>
    </citation>
    <scope>NUCLEOTIDE SEQUENCE</scope>
    <source>
        <strain evidence="1">NA20</strain>
    </source>
</reference>
<accession>A0ABS9KV47</accession>
<comment type="caution">
    <text evidence="1">The sequence shown here is derived from an EMBL/GenBank/DDBJ whole genome shotgun (WGS) entry which is preliminary data.</text>
</comment>
<evidence type="ECO:0000313" key="1">
    <source>
        <dbReference type="EMBL" id="MCG2616150.1"/>
    </source>
</evidence>
<dbReference type="Proteomes" id="UP001165367">
    <property type="component" value="Unassembled WGS sequence"/>
</dbReference>
<sequence length="98" mass="11467">MRSNSEITVANFRESAVRSFLFFWYDFELKVKNLNRKEDENVFQQLRTRYAEALKTSLQQTAEKLLINFQGNKQGLRVCLTEQVSHNISAFMGKVDSL</sequence>
<evidence type="ECO:0000313" key="2">
    <source>
        <dbReference type="Proteomes" id="UP001165367"/>
    </source>
</evidence>
<dbReference type="RefSeq" id="WP_237874688.1">
    <property type="nucleotide sequence ID" value="NZ_JAKLTR010000012.1"/>
</dbReference>
<name>A0ABS9KV47_9BACT</name>
<organism evidence="1 2">
    <name type="scientific">Terrimonas ginsenosidimutans</name>
    <dbReference type="NCBI Taxonomy" id="2908004"/>
    <lineage>
        <taxon>Bacteria</taxon>
        <taxon>Pseudomonadati</taxon>
        <taxon>Bacteroidota</taxon>
        <taxon>Chitinophagia</taxon>
        <taxon>Chitinophagales</taxon>
        <taxon>Chitinophagaceae</taxon>
        <taxon>Terrimonas</taxon>
    </lineage>
</organism>
<gene>
    <name evidence="1" type="ORF">LZZ85_17770</name>
</gene>
<keyword evidence="2" id="KW-1185">Reference proteome</keyword>
<protein>
    <submittedName>
        <fullName evidence="1">Uncharacterized protein</fullName>
    </submittedName>
</protein>
<proteinExistence type="predicted"/>